<dbReference type="EMBL" id="UFQT01001404">
    <property type="protein sequence ID" value="SSX30393.1"/>
    <property type="molecule type" value="Genomic_DNA"/>
</dbReference>
<dbReference type="GO" id="GO:2000303">
    <property type="term" value="P:regulation of ceramide biosynthetic process"/>
    <property type="evidence" value="ECO:0007669"/>
    <property type="project" value="UniProtKB-ARBA"/>
</dbReference>
<organism evidence="7">
    <name type="scientific">Culicoides sonorensis</name>
    <name type="common">Biting midge</name>
    <dbReference type="NCBI Taxonomy" id="179676"/>
    <lineage>
        <taxon>Eukaryota</taxon>
        <taxon>Metazoa</taxon>
        <taxon>Ecdysozoa</taxon>
        <taxon>Arthropoda</taxon>
        <taxon>Hexapoda</taxon>
        <taxon>Insecta</taxon>
        <taxon>Pterygota</taxon>
        <taxon>Neoptera</taxon>
        <taxon>Endopterygota</taxon>
        <taxon>Diptera</taxon>
        <taxon>Nematocera</taxon>
        <taxon>Chironomoidea</taxon>
        <taxon>Ceratopogonidae</taxon>
        <taxon>Ceratopogoninae</taxon>
        <taxon>Culicoides</taxon>
        <taxon>Monoculicoides</taxon>
    </lineage>
</organism>
<dbReference type="VEuPathDB" id="VectorBase:CSON002417"/>
<keyword evidence="4 6" id="KW-1133">Transmembrane helix</keyword>
<evidence type="ECO:0000256" key="6">
    <source>
        <dbReference type="SAM" id="Phobius"/>
    </source>
</evidence>
<feature type="transmembrane region" description="Helical" evidence="6">
    <location>
        <begin position="100"/>
        <end position="117"/>
    </location>
</feature>
<name>A0A336MNK5_CULSO</name>
<reference evidence="7" key="1">
    <citation type="submission" date="2018-07" db="EMBL/GenBank/DDBJ databases">
        <authorList>
            <person name="Quirk P.G."/>
            <person name="Krulwich T.A."/>
        </authorList>
    </citation>
    <scope>NUCLEOTIDE SEQUENCE</scope>
</reference>
<keyword evidence="3 6" id="KW-0812">Transmembrane</keyword>
<accession>A0A336MNK5</accession>
<proteinExistence type="inferred from homology"/>
<evidence type="ECO:0000256" key="4">
    <source>
        <dbReference type="ARBA" id="ARBA00022989"/>
    </source>
</evidence>
<evidence type="ECO:0000256" key="1">
    <source>
        <dbReference type="ARBA" id="ARBA00004141"/>
    </source>
</evidence>
<dbReference type="OMA" id="MNSQGMW"/>
<protein>
    <submittedName>
        <fullName evidence="7">CSON002417 protein</fullName>
    </submittedName>
</protein>
<dbReference type="PIRSF" id="PIRSF018147">
    <property type="entry name" value="ORMDL"/>
    <property type="match status" value="1"/>
</dbReference>
<keyword evidence="5 6" id="KW-0472">Membrane</keyword>
<evidence type="ECO:0000256" key="5">
    <source>
        <dbReference type="ARBA" id="ARBA00023136"/>
    </source>
</evidence>
<comment type="similarity">
    <text evidence="2">Belongs to the ORM family.</text>
</comment>
<comment type="subcellular location">
    <subcellularLocation>
        <location evidence="1">Membrane</location>
        <topology evidence="1">Multi-pass membrane protein</topology>
    </subcellularLocation>
</comment>
<dbReference type="PANTHER" id="PTHR12665">
    <property type="entry name" value="ORMDL PROTEINS"/>
    <property type="match status" value="1"/>
</dbReference>
<evidence type="ECO:0000313" key="7">
    <source>
        <dbReference type="EMBL" id="SSX30393.1"/>
    </source>
</evidence>
<evidence type="ECO:0000256" key="2">
    <source>
        <dbReference type="ARBA" id="ARBA00007649"/>
    </source>
</evidence>
<dbReference type="Pfam" id="PF04061">
    <property type="entry name" value="ORMDL"/>
    <property type="match status" value="1"/>
</dbReference>
<gene>
    <name evidence="7" type="primary">CSON002417</name>
</gene>
<dbReference type="GO" id="GO:0005789">
    <property type="term" value="C:endoplasmic reticulum membrane"/>
    <property type="evidence" value="ECO:0007669"/>
    <property type="project" value="InterPro"/>
</dbReference>
<dbReference type="InterPro" id="IPR007203">
    <property type="entry name" value="ORMDL"/>
</dbReference>
<feature type="transmembrane region" description="Helical" evidence="6">
    <location>
        <begin position="21"/>
        <end position="39"/>
    </location>
</feature>
<dbReference type="AlphaFoldDB" id="A0A336MNK5"/>
<evidence type="ECO:0000256" key="3">
    <source>
        <dbReference type="ARBA" id="ARBA00022692"/>
    </source>
</evidence>
<sequence>MIAGGHGEPNPNTTWVNARGFWLAYILGVTILHLCLLSIPILTVPMAWTLTCLLHNLAHLFFLHSIKGHPWMSIDTGSASNLTHWEQIDDGKPFTESRKFLTAVPIIIFLLACLYTKNDQDHFIANFLSLVVVLLPKLPKFHNSSNEQWMWRES</sequence>